<keyword evidence="7" id="KW-0520">NAD</keyword>
<dbReference type="CDD" id="cd00553">
    <property type="entry name" value="NAD_synthase"/>
    <property type="match status" value="1"/>
</dbReference>
<dbReference type="GO" id="GO:0004359">
    <property type="term" value="F:glutaminase activity"/>
    <property type="evidence" value="ECO:0007669"/>
    <property type="project" value="InterPro"/>
</dbReference>
<dbReference type="PROSITE" id="PS50263">
    <property type="entry name" value="CN_HYDROLASE"/>
    <property type="match status" value="1"/>
</dbReference>
<dbReference type="UniPathway" id="UPA00253">
    <property type="reaction ID" value="UER00334"/>
</dbReference>
<comment type="caution">
    <text evidence="12">The sequence shown here is derived from an EMBL/GenBank/DDBJ whole genome shotgun (WGS) entry which is preliminary data.</text>
</comment>
<proteinExistence type="inferred from homology"/>
<evidence type="ECO:0000256" key="2">
    <source>
        <dbReference type="ARBA" id="ARBA00007145"/>
    </source>
</evidence>
<keyword evidence="4" id="KW-0436">Ligase</keyword>
<keyword evidence="5" id="KW-0547">Nucleotide-binding</keyword>
<evidence type="ECO:0000256" key="10">
    <source>
        <dbReference type="SAM" id="Phobius"/>
    </source>
</evidence>
<gene>
    <name evidence="12" type="ORF">THRCLA_10327</name>
</gene>
<protein>
    <recommendedName>
        <fullName evidence="3">NAD(+) synthase (glutamine-hydrolyzing)</fullName>
        <ecNumber evidence="3">6.3.5.1</ecNumber>
    </recommendedName>
    <alternativeName>
        <fullName evidence="8">NAD(+) synthase [glutamine-hydrolyzing]</fullName>
    </alternativeName>
</protein>
<dbReference type="AlphaFoldDB" id="A0A1V9YRL9"/>
<keyword evidence="10" id="KW-0472">Membrane</keyword>
<evidence type="ECO:0000256" key="5">
    <source>
        <dbReference type="ARBA" id="ARBA00022741"/>
    </source>
</evidence>
<dbReference type="InterPro" id="IPR003010">
    <property type="entry name" value="C-N_Hydrolase"/>
</dbReference>
<dbReference type="Pfam" id="PF00795">
    <property type="entry name" value="CN_hydrolase"/>
    <property type="match status" value="1"/>
</dbReference>
<dbReference type="Gene3D" id="3.60.110.10">
    <property type="entry name" value="Carbon-nitrogen hydrolase"/>
    <property type="match status" value="1"/>
</dbReference>
<feature type="transmembrane region" description="Helical" evidence="10">
    <location>
        <begin position="902"/>
        <end position="919"/>
    </location>
</feature>
<dbReference type="CDD" id="cd07570">
    <property type="entry name" value="GAT_Gln-NAD-synth"/>
    <property type="match status" value="1"/>
</dbReference>
<keyword evidence="10" id="KW-1133">Transmembrane helix</keyword>
<dbReference type="SUPFAM" id="SSF56317">
    <property type="entry name" value="Carbon-nitrogen hydrolase"/>
    <property type="match status" value="1"/>
</dbReference>
<dbReference type="FunFam" id="3.60.110.10:FF:000003">
    <property type="entry name" value="Glutamine-dependent NAD(+) synthetase"/>
    <property type="match status" value="1"/>
</dbReference>
<reference evidence="12 13" key="1">
    <citation type="journal article" date="2014" name="Genome Biol. Evol.">
        <title>The secreted proteins of Achlya hypogyna and Thraustotheca clavata identify the ancestral oomycete secretome and reveal gene acquisitions by horizontal gene transfer.</title>
        <authorList>
            <person name="Misner I."/>
            <person name="Blouin N."/>
            <person name="Leonard G."/>
            <person name="Richards T.A."/>
            <person name="Lane C.E."/>
        </authorList>
    </citation>
    <scope>NUCLEOTIDE SEQUENCE [LARGE SCALE GENOMIC DNA]</scope>
    <source>
        <strain evidence="12 13">ATCC 34112</strain>
    </source>
</reference>
<feature type="transmembrane region" description="Helical" evidence="10">
    <location>
        <begin position="781"/>
        <end position="800"/>
    </location>
</feature>
<evidence type="ECO:0000256" key="4">
    <source>
        <dbReference type="ARBA" id="ARBA00022598"/>
    </source>
</evidence>
<evidence type="ECO:0000256" key="6">
    <source>
        <dbReference type="ARBA" id="ARBA00022840"/>
    </source>
</evidence>
<dbReference type="EMBL" id="JNBS01003234">
    <property type="protein sequence ID" value="OQR88439.1"/>
    <property type="molecule type" value="Genomic_DNA"/>
</dbReference>
<keyword evidence="10" id="KW-0812">Transmembrane</keyword>
<sequence length="935" mass="104082">MNMNAPLLTVATCNLNQWALDFDGNLERIMSSIRIAKQRGATYRLGPELEICGYGCEDHFLEADTFYHCWESLATLLASDVTDGILCDIGMPVQHGGVSYNCRVFCLDRKIVFIRPKLFHADDGNYRETRWFTTWKISSDVKANLQTHMLPPMIQQFTGQLEVPFGIGAIATRDSVISSETCEELFTPDAPHISLALGGVEIIGNGSGSHHELRKLNHRIDLIRGATAKGGGIYLYANQQGCDGGRLYYDGCALIVVNGHIVAQGSQFSVADVEVITAVVDLDDVRSYRGACSSRSEQASTPDKRTLPRVDLNFRVCPPSAKTAFLAPSPRIDFKFHAPEEEIALGPACWMWDYLRRSRAKGFFLPLSGGADSASVACIVGVMCHLATSAANAGDAQVQKDIQYLLGKENEPYELLTPSELANSVLHTTYMGTQNSSIATETRAKTLAQEIGNYHLNVKIDSMVAAVVNTFSMLVGKTPRFGVHGGSPSEDLALQNIQARLRMVMAYLLAQLLPWVRSKSGFLLVLGSANVDEALRGYMTKYDCSSADLNPIGAVSKTDLKRLLVYAAKKYNYPTLATVVAAPPTAELRPMSSGENEEHSQVDEEDMGMTYEELGWFGRLRKIDRCGPLWMFRKLSHVWTQLTPTEIATKVKRFFFYYGINRHKMTTLTPSYHAENYSPDDNLKWKKSCTLPCLLDAFYKYSIRHFLTFVVLIMPVFPPDEGLVVLHDVMNSLLTKFQTFDAEFALNVSDMNELKNRAGIALAFVSAGVLIGMRGYKLHRFIVFVITAILAYLLCPEVLLNLSVTPHITYSIGLGFILAYFYAAGTFCVWAIWAYYITYTWLPLSFLPPVAQDIVALHCAVCVGYALTKFSQDPDNSVILILQTAPLGALVLRHTVSSMFPTVSFFRWTFLPLAYVFGFQQMKNYEYSSKKSHQD</sequence>
<keyword evidence="6" id="KW-0067">ATP-binding</keyword>
<comment type="pathway">
    <text evidence="1">Cofactor biosynthesis; NAD(+) biosynthesis; NAD(+) from deamido-NAD(+) (L-Gln route): step 1/1.</text>
</comment>
<evidence type="ECO:0000256" key="7">
    <source>
        <dbReference type="ARBA" id="ARBA00023027"/>
    </source>
</evidence>
<dbReference type="GO" id="GO:0005524">
    <property type="term" value="F:ATP binding"/>
    <property type="evidence" value="ECO:0007669"/>
    <property type="project" value="UniProtKB-KW"/>
</dbReference>
<evidence type="ECO:0000256" key="3">
    <source>
        <dbReference type="ARBA" id="ARBA00012743"/>
    </source>
</evidence>
<dbReference type="Gene3D" id="3.40.50.620">
    <property type="entry name" value="HUPs"/>
    <property type="match status" value="1"/>
</dbReference>
<evidence type="ECO:0000313" key="12">
    <source>
        <dbReference type="EMBL" id="OQR88439.1"/>
    </source>
</evidence>
<dbReference type="EC" id="6.3.5.1" evidence="3"/>
<feature type="domain" description="CN hydrolase" evidence="11">
    <location>
        <begin position="8"/>
        <end position="282"/>
    </location>
</feature>
<dbReference type="InterPro" id="IPR014445">
    <property type="entry name" value="Gln-dep_NAD_synthase"/>
</dbReference>
<name>A0A1V9YRL9_9STRA</name>
<dbReference type="InterPro" id="IPR003694">
    <property type="entry name" value="NAD_synthase"/>
</dbReference>
<dbReference type="STRING" id="74557.A0A1V9YRL9"/>
<evidence type="ECO:0000313" key="13">
    <source>
        <dbReference type="Proteomes" id="UP000243217"/>
    </source>
</evidence>
<dbReference type="Pfam" id="PF02540">
    <property type="entry name" value="NAD_synthase"/>
    <property type="match status" value="1"/>
</dbReference>
<organism evidence="12 13">
    <name type="scientific">Thraustotheca clavata</name>
    <dbReference type="NCBI Taxonomy" id="74557"/>
    <lineage>
        <taxon>Eukaryota</taxon>
        <taxon>Sar</taxon>
        <taxon>Stramenopiles</taxon>
        <taxon>Oomycota</taxon>
        <taxon>Saprolegniomycetes</taxon>
        <taxon>Saprolegniales</taxon>
        <taxon>Achlyaceae</taxon>
        <taxon>Thraustotheca</taxon>
    </lineage>
</organism>
<dbReference type="GO" id="GO:0009435">
    <property type="term" value="P:NAD+ biosynthetic process"/>
    <property type="evidence" value="ECO:0007669"/>
    <property type="project" value="UniProtKB-UniPathway"/>
</dbReference>
<dbReference type="NCBIfam" id="TIGR00552">
    <property type="entry name" value="nadE"/>
    <property type="match status" value="1"/>
</dbReference>
<dbReference type="GO" id="GO:0005737">
    <property type="term" value="C:cytoplasm"/>
    <property type="evidence" value="ECO:0007669"/>
    <property type="project" value="InterPro"/>
</dbReference>
<feature type="transmembrane region" description="Helical" evidence="10">
    <location>
        <begin position="812"/>
        <end position="837"/>
    </location>
</feature>
<evidence type="ECO:0000259" key="11">
    <source>
        <dbReference type="PROSITE" id="PS50263"/>
    </source>
</evidence>
<dbReference type="PANTHER" id="PTHR23090:SF9">
    <property type="entry name" value="GLUTAMINE-DEPENDENT NAD(+) SYNTHETASE"/>
    <property type="match status" value="1"/>
</dbReference>
<evidence type="ECO:0000256" key="1">
    <source>
        <dbReference type="ARBA" id="ARBA00005188"/>
    </source>
</evidence>
<dbReference type="SUPFAM" id="SSF52402">
    <property type="entry name" value="Adenine nucleotide alpha hydrolases-like"/>
    <property type="match status" value="1"/>
</dbReference>
<dbReference type="InterPro" id="IPR014729">
    <property type="entry name" value="Rossmann-like_a/b/a_fold"/>
</dbReference>
<evidence type="ECO:0000256" key="9">
    <source>
        <dbReference type="ARBA" id="ARBA00052340"/>
    </source>
</evidence>
<dbReference type="InterPro" id="IPR022310">
    <property type="entry name" value="NAD/GMP_synthase"/>
</dbReference>
<evidence type="ECO:0000256" key="8">
    <source>
        <dbReference type="ARBA" id="ARBA00030681"/>
    </source>
</evidence>
<dbReference type="FunFam" id="3.40.50.620:FF:000036">
    <property type="entry name" value="Glutamine-dependent NAD(+) synthetase"/>
    <property type="match status" value="1"/>
</dbReference>
<dbReference type="HAMAP" id="MF_02090">
    <property type="entry name" value="NadE_glutamine_dep"/>
    <property type="match status" value="1"/>
</dbReference>
<dbReference type="OrthoDB" id="2020662at2759"/>
<comment type="catalytic activity">
    <reaction evidence="9">
        <text>deamido-NAD(+) + L-glutamine + ATP + H2O = L-glutamate + AMP + diphosphate + NAD(+) + H(+)</text>
        <dbReference type="Rhea" id="RHEA:24384"/>
        <dbReference type="ChEBI" id="CHEBI:15377"/>
        <dbReference type="ChEBI" id="CHEBI:15378"/>
        <dbReference type="ChEBI" id="CHEBI:29985"/>
        <dbReference type="ChEBI" id="CHEBI:30616"/>
        <dbReference type="ChEBI" id="CHEBI:33019"/>
        <dbReference type="ChEBI" id="CHEBI:57540"/>
        <dbReference type="ChEBI" id="CHEBI:58359"/>
        <dbReference type="ChEBI" id="CHEBI:58437"/>
        <dbReference type="ChEBI" id="CHEBI:456215"/>
        <dbReference type="EC" id="6.3.5.1"/>
    </reaction>
</comment>
<keyword evidence="13" id="KW-1185">Reference proteome</keyword>
<comment type="similarity">
    <text evidence="2">In the C-terminal section; belongs to the NAD synthetase family.</text>
</comment>
<dbReference type="Proteomes" id="UP000243217">
    <property type="component" value="Unassembled WGS sequence"/>
</dbReference>
<dbReference type="GO" id="GO:0003952">
    <property type="term" value="F:NAD+ synthase (glutamine-hydrolyzing) activity"/>
    <property type="evidence" value="ECO:0007669"/>
    <property type="project" value="UniProtKB-EC"/>
</dbReference>
<dbReference type="InterPro" id="IPR036526">
    <property type="entry name" value="C-N_Hydrolase_sf"/>
</dbReference>
<dbReference type="PANTHER" id="PTHR23090">
    <property type="entry name" value="NH 3 /GLUTAMINE-DEPENDENT NAD + SYNTHETASE"/>
    <property type="match status" value="1"/>
</dbReference>
<accession>A0A1V9YRL9</accession>